<dbReference type="FunFam" id="3.90.1170.10:FF:000006">
    <property type="entry name" value="60S ribosomal protein L10"/>
    <property type="match status" value="1"/>
</dbReference>
<feature type="non-terminal residue" evidence="5">
    <location>
        <position position="150"/>
    </location>
</feature>
<keyword evidence="3" id="KW-0687">Ribonucleoprotein</keyword>
<dbReference type="Pfam" id="PF00252">
    <property type="entry name" value="Ribosomal_L16"/>
    <property type="match status" value="1"/>
</dbReference>
<dbReference type="EMBL" id="JASPKZ010003760">
    <property type="protein sequence ID" value="KAJ9593050.1"/>
    <property type="molecule type" value="Genomic_DNA"/>
</dbReference>
<comment type="caution">
    <text evidence="5">The sequence shown here is derived from an EMBL/GenBank/DDBJ whole genome shotgun (WGS) entry which is preliminary data.</text>
</comment>
<dbReference type="InterPro" id="IPR001197">
    <property type="entry name" value="Ribosomal_uL16_euk_arch"/>
</dbReference>
<keyword evidence="2" id="KW-0689">Ribosomal protein</keyword>
<dbReference type="GO" id="GO:0006412">
    <property type="term" value="P:translation"/>
    <property type="evidence" value="ECO:0007669"/>
    <property type="project" value="InterPro"/>
</dbReference>
<dbReference type="GO" id="GO:1990904">
    <property type="term" value="C:ribonucleoprotein complex"/>
    <property type="evidence" value="ECO:0007669"/>
    <property type="project" value="UniProtKB-KW"/>
</dbReference>
<keyword evidence="6" id="KW-1185">Reference proteome</keyword>
<dbReference type="CDD" id="cd01433">
    <property type="entry name" value="Ribosomal_L16_L10e"/>
    <property type="match status" value="1"/>
</dbReference>
<name>A0AAD8EJM1_DIPPU</name>
<evidence type="ECO:0008006" key="7">
    <source>
        <dbReference type="Google" id="ProtNLM"/>
    </source>
</evidence>
<dbReference type="InterPro" id="IPR047873">
    <property type="entry name" value="Ribosomal_uL16"/>
</dbReference>
<dbReference type="Gene3D" id="3.90.1170.10">
    <property type="entry name" value="Ribosomal protein L10e/L16"/>
    <property type="match status" value="1"/>
</dbReference>
<protein>
    <recommendedName>
        <fullName evidence="7">Ribosomal protein L10</fullName>
    </recommendedName>
</protein>
<reference evidence="5" key="2">
    <citation type="submission" date="2023-05" db="EMBL/GenBank/DDBJ databases">
        <authorList>
            <person name="Fouks B."/>
        </authorList>
    </citation>
    <scope>NUCLEOTIDE SEQUENCE</scope>
    <source>
        <strain evidence="5">Stay&amp;Tobe</strain>
        <tissue evidence="5">Testes</tissue>
    </source>
</reference>
<accession>A0AAD8EJM1</accession>
<dbReference type="Proteomes" id="UP001233999">
    <property type="component" value="Unassembled WGS sequence"/>
</dbReference>
<dbReference type="PANTHER" id="PTHR11726">
    <property type="entry name" value="60S RIBOSOMAL PROTEIN L10"/>
    <property type="match status" value="1"/>
</dbReference>
<gene>
    <name evidence="5" type="ORF">L9F63_027711</name>
</gene>
<evidence type="ECO:0000313" key="6">
    <source>
        <dbReference type="Proteomes" id="UP001233999"/>
    </source>
</evidence>
<keyword evidence="4" id="KW-0812">Transmembrane</keyword>
<dbReference type="AlphaFoldDB" id="A0AAD8EJM1"/>
<evidence type="ECO:0000256" key="4">
    <source>
        <dbReference type="SAM" id="Phobius"/>
    </source>
</evidence>
<evidence type="ECO:0000256" key="2">
    <source>
        <dbReference type="ARBA" id="ARBA00022980"/>
    </source>
</evidence>
<feature type="transmembrane region" description="Helical" evidence="4">
    <location>
        <begin position="130"/>
        <end position="147"/>
    </location>
</feature>
<evidence type="ECO:0000313" key="5">
    <source>
        <dbReference type="EMBL" id="KAJ9593050.1"/>
    </source>
</evidence>
<sequence>MGRRPARCYRYCKNKPYPKSRFCRGVPDPKIRIFDLGRKKARVEDFPLCVHLVSDEYEQLSSEALEAGRICANKYMVKNCGKDQFHIRMRLHPFHVIRINKMLSCAGADSLRQTHAPLILKLFPTIYNKFTFFLMIISIYFSIFNYIHNM</sequence>
<dbReference type="NCBIfam" id="NF003239">
    <property type="entry name" value="PRK04199.1-4"/>
    <property type="match status" value="1"/>
</dbReference>
<evidence type="ECO:0000256" key="1">
    <source>
        <dbReference type="ARBA" id="ARBA00008931"/>
    </source>
</evidence>
<reference evidence="5" key="1">
    <citation type="journal article" date="2023" name="IScience">
        <title>Live-bearing cockroach genome reveals convergent evolutionary mechanisms linked to viviparity in insects and beyond.</title>
        <authorList>
            <person name="Fouks B."/>
            <person name="Harrison M.C."/>
            <person name="Mikhailova A.A."/>
            <person name="Marchal E."/>
            <person name="English S."/>
            <person name="Carruthers M."/>
            <person name="Jennings E.C."/>
            <person name="Chiamaka E.L."/>
            <person name="Frigard R.A."/>
            <person name="Pippel M."/>
            <person name="Attardo G.M."/>
            <person name="Benoit J.B."/>
            <person name="Bornberg-Bauer E."/>
            <person name="Tobe S.S."/>
        </authorList>
    </citation>
    <scope>NUCLEOTIDE SEQUENCE</scope>
    <source>
        <strain evidence="5">Stay&amp;Tobe</strain>
    </source>
</reference>
<dbReference type="SUPFAM" id="SSF54686">
    <property type="entry name" value="Ribosomal protein L16p/L10e"/>
    <property type="match status" value="1"/>
</dbReference>
<organism evidence="5 6">
    <name type="scientific">Diploptera punctata</name>
    <name type="common">Pacific beetle cockroach</name>
    <dbReference type="NCBI Taxonomy" id="6984"/>
    <lineage>
        <taxon>Eukaryota</taxon>
        <taxon>Metazoa</taxon>
        <taxon>Ecdysozoa</taxon>
        <taxon>Arthropoda</taxon>
        <taxon>Hexapoda</taxon>
        <taxon>Insecta</taxon>
        <taxon>Pterygota</taxon>
        <taxon>Neoptera</taxon>
        <taxon>Polyneoptera</taxon>
        <taxon>Dictyoptera</taxon>
        <taxon>Blattodea</taxon>
        <taxon>Blaberoidea</taxon>
        <taxon>Blaberidae</taxon>
        <taxon>Diplopterinae</taxon>
        <taxon>Diploptera</taxon>
    </lineage>
</organism>
<dbReference type="InterPro" id="IPR016180">
    <property type="entry name" value="Ribosomal_uL16_dom"/>
</dbReference>
<keyword evidence="4" id="KW-0472">Membrane</keyword>
<comment type="similarity">
    <text evidence="1">Belongs to the universal ribosomal protein uL16 family.</text>
</comment>
<evidence type="ECO:0000256" key="3">
    <source>
        <dbReference type="ARBA" id="ARBA00023274"/>
    </source>
</evidence>
<keyword evidence="4" id="KW-1133">Transmembrane helix</keyword>
<proteinExistence type="inferred from homology"/>
<dbReference type="GO" id="GO:0003735">
    <property type="term" value="F:structural constituent of ribosome"/>
    <property type="evidence" value="ECO:0007669"/>
    <property type="project" value="InterPro"/>
</dbReference>
<dbReference type="InterPro" id="IPR036920">
    <property type="entry name" value="Ribosomal_uL16_sf"/>
</dbReference>
<dbReference type="GO" id="GO:0005840">
    <property type="term" value="C:ribosome"/>
    <property type="evidence" value="ECO:0007669"/>
    <property type="project" value="UniProtKB-KW"/>
</dbReference>